<protein>
    <submittedName>
        <fullName evidence="6">MBL fold metallo-hydrolase</fullName>
    </submittedName>
</protein>
<dbReference type="Proteomes" id="UP000807850">
    <property type="component" value="Unassembled WGS sequence"/>
</dbReference>
<gene>
    <name evidence="6" type="ORF">HY076_06540</name>
</gene>
<dbReference type="InterPro" id="IPR001279">
    <property type="entry name" value="Metallo-B-lactamas"/>
</dbReference>
<dbReference type="SMART" id="SM00849">
    <property type="entry name" value="Lactamase_B"/>
    <property type="match status" value="1"/>
</dbReference>
<dbReference type="PANTHER" id="PTHR46233">
    <property type="entry name" value="HYDROXYACYLGLUTATHIONE HYDROLASE GLOC"/>
    <property type="match status" value="1"/>
</dbReference>
<keyword evidence="4" id="KW-0862">Zinc</keyword>
<dbReference type="PANTHER" id="PTHR46233:SF3">
    <property type="entry name" value="HYDROXYACYLGLUTATHIONE HYDROLASE GLOC"/>
    <property type="match status" value="1"/>
</dbReference>
<reference evidence="6" key="1">
    <citation type="submission" date="2020-07" db="EMBL/GenBank/DDBJ databases">
        <title>Huge and variable diversity of episymbiotic CPR bacteria and DPANN archaea in groundwater ecosystems.</title>
        <authorList>
            <person name="He C.Y."/>
            <person name="Keren R."/>
            <person name="Whittaker M."/>
            <person name="Farag I.F."/>
            <person name="Doudna J."/>
            <person name="Cate J.H.D."/>
            <person name="Banfield J.F."/>
        </authorList>
    </citation>
    <scope>NUCLEOTIDE SEQUENCE</scope>
    <source>
        <strain evidence="6">NC_groundwater_928_Pr1_S-0.2um_72_17</strain>
    </source>
</reference>
<comment type="caution">
    <text evidence="6">The sequence shown here is derived from an EMBL/GenBank/DDBJ whole genome shotgun (WGS) entry which is preliminary data.</text>
</comment>
<dbReference type="GO" id="GO:0016787">
    <property type="term" value="F:hydrolase activity"/>
    <property type="evidence" value="ECO:0007669"/>
    <property type="project" value="UniProtKB-KW"/>
</dbReference>
<dbReference type="AlphaFoldDB" id="A0A9D6LB34"/>
<evidence type="ECO:0000313" key="6">
    <source>
        <dbReference type="EMBL" id="MBI3539913.1"/>
    </source>
</evidence>
<evidence type="ECO:0000256" key="1">
    <source>
        <dbReference type="ARBA" id="ARBA00001947"/>
    </source>
</evidence>
<dbReference type="SUPFAM" id="SSF56281">
    <property type="entry name" value="Metallo-hydrolase/oxidoreductase"/>
    <property type="match status" value="1"/>
</dbReference>
<evidence type="ECO:0000259" key="5">
    <source>
        <dbReference type="SMART" id="SM00849"/>
    </source>
</evidence>
<dbReference type="InterPro" id="IPR051453">
    <property type="entry name" value="MBL_Glyoxalase_II"/>
</dbReference>
<dbReference type="Pfam" id="PF00753">
    <property type="entry name" value="Lactamase_B"/>
    <property type="match status" value="1"/>
</dbReference>
<dbReference type="InterPro" id="IPR036866">
    <property type="entry name" value="RibonucZ/Hydroxyglut_hydro"/>
</dbReference>
<comment type="cofactor">
    <cofactor evidence="1">
        <name>Zn(2+)</name>
        <dbReference type="ChEBI" id="CHEBI:29105"/>
    </cofactor>
</comment>
<accession>A0A9D6LB34</accession>
<feature type="domain" description="Metallo-beta-lactamase" evidence="5">
    <location>
        <begin position="13"/>
        <end position="190"/>
    </location>
</feature>
<dbReference type="EMBL" id="JACQAY010000209">
    <property type="protein sequence ID" value="MBI3539913.1"/>
    <property type="molecule type" value="Genomic_DNA"/>
</dbReference>
<organism evidence="6 7">
    <name type="scientific">Eiseniibacteriota bacterium</name>
    <dbReference type="NCBI Taxonomy" id="2212470"/>
    <lineage>
        <taxon>Bacteria</taxon>
        <taxon>Candidatus Eiseniibacteriota</taxon>
    </lineage>
</organism>
<proteinExistence type="predicted"/>
<evidence type="ECO:0000256" key="2">
    <source>
        <dbReference type="ARBA" id="ARBA00022723"/>
    </source>
</evidence>
<evidence type="ECO:0000256" key="3">
    <source>
        <dbReference type="ARBA" id="ARBA00022801"/>
    </source>
</evidence>
<dbReference type="Gene3D" id="3.60.15.10">
    <property type="entry name" value="Ribonuclease Z/Hydroxyacylglutathione hydrolase-like"/>
    <property type="match status" value="1"/>
</dbReference>
<keyword evidence="2" id="KW-0479">Metal-binding</keyword>
<sequence length="213" mass="23075">MLTHRPLRLGPLENNSFIIVDPAAREAAVVDVGFEPEAVIDAVRAAGLTVRWLLGTHAHYDHVAGMRTVQEALGGDYRLHPADRPLLEWLGQQAAAFGLPPAEPPAVVHDLADGERVPLGGETIEVIHTPGHSPGGVCFRWNDWLWVGDTLFAGSIGRTDLPGGSFEELERSIRTRLYPLGDDLQAFTGHGPFTTIGRERLTNPFVGEGARLA</sequence>
<evidence type="ECO:0000313" key="7">
    <source>
        <dbReference type="Proteomes" id="UP000807850"/>
    </source>
</evidence>
<evidence type="ECO:0000256" key="4">
    <source>
        <dbReference type="ARBA" id="ARBA00022833"/>
    </source>
</evidence>
<keyword evidence="3" id="KW-0378">Hydrolase</keyword>
<name>A0A9D6LB34_UNCEI</name>
<dbReference type="GO" id="GO:0046872">
    <property type="term" value="F:metal ion binding"/>
    <property type="evidence" value="ECO:0007669"/>
    <property type="project" value="UniProtKB-KW"/>
</dbReference>